<protein>
    <submittedName>
        <fullName evidence="1">Uncharacterized protein</fullName>
    </submittedName>
</protein>
<name>A0ACC2F1R8_DALPE</name>
<sequence length="85" mass="9151">MPSLSTAAPHTHSSPGLSTPPPLEEHHVRPIHSSDLADVRAHGTAQLGGEGVEWDRQFAWRINWYCISLGLSSTGPREGLTQGPC</sequence>
<dbReference type="EMBL" id="CM055763">
    <property type="protein sequence ID" value="KAJ7985277.1"/>
    <property type="molecule type" value="Genomic_DNA"/>
</dbReference>
<dbReference type="Proteomes" id="UP001157502">
    <property type="component" value="Chromosome 36"/>
</dbReference>
<proteinExistence type="predicted"/>
<comment type="caution">
    <text evidence="1">The sequence shown here is derived from an EMBL/GenBank/DDBJ whole genome shotgun (WGS) entry which is preliminary data.</text>
</comment>
<organism evidence="1 2">
    <name type="scientific">Dallia pectoralis</name>
    <name type="common">Alaska blackfish</name>
    <dbReference type="NCBI Taxonomy" id="75939"/>
    <lineage>
        <taxon>Eukaryota</taxon>
        <taxon>Metazoa</taxon>
        <taxon>Chordata</taxon>
        <taxon>Craniata</taxon>
        <taxon>Vertebrata</taxon>
        <taxon>Euteleostomi</taxon>
        <taxon>Actinopterygii</taxon>
        <taxon>Neopterygii</taxon>
        <taxon>Teleostei</taxon>
        <taxon>Protacanthopterygii</taxon>
        <taxon>Esociformes</taxon>
        <taxon>Umbridae</taxon>
        <taxon>Dallia</taxon>
    </lineage>
</organism>
<gene>
    <name evidence="1" type="ORF">DPEC_G00350400</name>
</gene>
<evidence type="ECO:0000313" key="2">
    <source>
        <dbReference type="Proteomes" id="UP001157502"/>
    </source>
</evidence>
<keyword evidence="2" id="KW-1185">Reference proteome</keyword>
<evidence type="ECO:0000313" key="1">
    <source>
        <dbReference type="EMBL" id="KAJ7985277.1"/>
    </source>
</evidence>
<reference evidence="1" key="1">
    <citation type="submission" date="2021-05" db="EMBL/GenBank/DDBJ databases">
        <authorList>
            <person name="Pan Q."/>
            <person name="Jouanno E."/>
            <person name="Zahm M."/>
            <person name="Klopp C."/>
            <person name="Cabau C."/>
            <person name="Louis A."/>
            <person name="Berthelot C."/>
            <person name="Parey E."/>
            <person name="Roest Crollius H."/>
            <person name="Montfort J."/>
            <person name="Robinson-Rechavi M."/>
            <person name="Bouchez O."/>
            <person name="Lampietro C."/>
            <person name="Lopez Roques C."/>
            <person name="Donnadieu C."/>
            <person name="Postlethwait J."/>
            <person name="Bobe J."/>
            <person name="Dillon D."/>
            <person name="Chandos A."/>
            <person name="von Hippel F."/>
            <person name="Guiguen Y."/>
        </authorList>
    </citation>
    <scope>NUCLEOTIDE SEQUENCE</scope>
    <source>
        <strain evidence="1">YG-Jan2019</strain>
    </source>
</reference>
<accession>A0ACC2F1R8</accession>